<dbReference type="AlphaFoldDB" id="X1GTZ1"/>
<evidence type="ECO:0000313" key="2">
    <source>
        <dbReference type="EMBL" id="GAH60637.1"/>
    </source>
</evidence>
<keyword evidence="1" id="KW-0812">Transmembrane</keyword>
<dbReference type="EMBL" id="BARU01020154">
    <property type="protein sequence ID" value="GAH60637.1"/>
    <property type="molecule type" value="Genomic_DNA"/>
</dbReference>
<accession>X1GTZ1</accession>
<reference evidence="2" key="1">
    <citation type="journal article" date="2014" name="Front. Microbiol.">
        <title>High frequency of phylogenetically diverse reductive dehalogenase-homologous genes in deep subseafloor sedimentary metagenomes.</title>
        <authorList>
            <person name="Kawai M."/>
            <person name="Futagami T."/>
            <person name="Toyoda A."/>
            <person name="Takaki Y."/>
            <person name="Nishi S."/>
            <person name="Hori S."/>
            <person name="Arai W."/>
            <person name="Tsubouchi T."/>
            <person name="Morono Y."/>
            <person name="Uchiyama I."/>
            <person name="Ito T."/>
            <person name="Fujiyama A."/>
            <person name="Inagaki F."/>
            <person name="Takami H."/>
        </authorList>
    </citation>
    <scope>NUCLEOTIDE SEQUENCE</scope>
    <source>
        <strain evidence="2">Expedition CK06-06</strain>
    </source>
</reference>
<sequence length="210" mass="23570">MMEKTRFSTTNYEGIAFLSYTINSSISSIEIEAEYQGDETRDQIQFKFDTVVVTFPPPEAEELPVWLLGLIIGGSILIAGILSFIIYKATRPKPFEELMKKITDEEIVLNYSILSPGIMLSIFDQRKGPIPLVTDHSLSVGRYMGRIQIGIENFLLKIADQAYSSLGFEEHTDERRVGSIVLPSEKMIGFLQGIQLKNPQARGGFENLSL</sequence>
<proteinExistence type="predicted"/>
<protein>
    <submittedName>
        <fullName evidence="2">Uncharacterized protein</fullName>
    </submittedName>
</protein>
<keyword evidence="1" id="KW-1133">Transmembrane helix</keyword>
<keyword evidence="1" id="KW-0472">Membrane</keyword>
<comment type="caution">
    <text evidence="2">The sequence shown here is derived from an EMBL/GenBank/DDBJ whole genome shotgun (WGS) entry which is preliminary data.</text>
</comment>
<feature type="non-terminal residue" evidence="2">
    <location>
        <position position="210"/>
    </location>
</feature>
<evidence type="ECO:0000256" key="1">
    <source>
        <dbReference type="SAM" id="Phobius"/>
    </source>
</evidence>
<organism evidence="2">
    <name type="scientific">marine sediment metagenome</name>
    <dbReference type="NCBI Taxonomy" id="412755"/>
    <lineage>
        <taxon>unclassified sequences</taxon>
        <taxon>metagenomes</taxon>
        <taxon>ecological metagenomes</taxon>
    </lineage>
</organism>
<gene>
    <name evidence="2" type="ORF">S03H2_33132</name>
</gene>
<name>X1GTZ1_9ZZZZ</name>
<feature type="transmembrane region" description="Helical" evidence="1">
    <location>
        <begin position="65"/>
        <end position="87"/>
    </location>
</feature>